<dbReference type="Gene3D" id="2.20.100.10">
    <property type="entry name" value="Thrombospondin type-1 (TSP1) repeat"/>
    <property type="match status" value="1"/>
</dbReference>
<dbReference type="InterPro" id="IPR036179">
    <property type="entry name" value="Ig-like_dom_sf"/>
</dbReference>
<dbReference type="RefSeq" id="XP_022292022.1">
    <property type="nucleotide sequence ID" value="XM_022436314.1"/>
</dbReference>
<feature type="domain" description="ShKT" evidence="6">
    <location>
        <begin position="27"/>
        <end position="61"/>
    </location>
</feature>
<organism evidence="7 8">
    <name type="scientific">Crassostrea virginica</name>
    <name type="common">Eastern oyster</name>
    <dbReference type="NCBI Taxonomy" id="6565"/>
    <lineage>
        <taxon>Eukaryota</taxon>
        <taxon>Metazoa</taxon>
        <taxon>Spiralia</taxon>
        <taxon>Lophotrochozoa</taxon>
        <taxon>Mollusca</taxon>
        <taxon>Bivalvia</taxon>
        <taxon>Autobranchia</taxon>
        <taxon>Pteriomorphia</taxon>
        <taxon>Ostreida</taxon>
        <taxon>Ostreoidea</taxon>
        <taxon>Ostreidae</taxon>
        <taxon>Crassostrea</taxon>
    </lineage>
</organism>
<name>A0A8B8AKE9_CRAVI</name>
<evidence type="ECO:0000256" key="3">
    <source>
        <dbReference type="PROSITE-ProRule" id="PRU01005"/>
    </source>
</evidence>
<dbReference type="InterPro" id="IPR056255">
    <property type="entry name" value="CILP-1/2_dom"/>
</dbReference>
<dbReference type="Pfam" id="PF01549">
    <property type="entry name" value="ShK"/>
    <property type="match status" value="3"/>
</dbReference>
<reference evidence="8" key="1">
    <citation type="submission" date="2025-08" db="UniProtKB">
        <authorList>
            <consortium name="RefSeq"/>
        </authorList>
    </citation>
    <scope>IDENTIFICATION</scope>
    <source>
        <tissue evidence="8">Whole sample</tissue>
    </source>
</reference>
<dbReference type="Gene3D" id="1.10.10.1940">
    <property type="match status" value="1"/>
</dbReference>
<dbReference type="InterPro" id="IPR003598">
    <property type="entry name" value="Ig_sub2"/>
</dbReference>
<dbReference type="Pfam" id="PF00090">
    <property type="entry name" value="TSP_1"/>
    <property type="match status" value="1"/>
</dbReference>
<dbReference type="PANTHER" id="PTHR15031:SF6">
    <property type="entry name" value="CARTILAGE INTERMEDIATE LAYER PROTEIN 1-LIKE ISOFORM X1"/>
    <property type="match status" value="1"/>
</dbReference>
<dbReference type="InterPro" id="IPR056256">
    <property type="entry name" value="CILP-1/2_b-sand_dom2"/>
</dbReference>
<evidence type="ECO:0000313" key="7">
    <source>
        <dbReference type="Proteomes" id="UP000694844"/>
    </source>
</evidence>
<feature type="chain" id="PRO_5034772709" evidence="4">
    <location>
        <begin position="21"/>
        <end position="1188"/>
    </location>
</feature>
<dbReference type="Pfam" id="PF23708">
    <property type="entry name" value="CILP_5th"/>
    <property type="match status" value="1"/>
</dbReference>
<dbReference type="InterPro" id="IPR003582">
    <property type="entry name" value="ShKT_dom"/>
</dbReference>
<dbReference type="PROSITE" id="PS50092">
    <property type="entry name" value="TSP1"/>
    <property type="match status" value="1"/>
</dbReference>
<dbReference type="InterPro" id="IPR007110">
    <property type="entry name" value="Ig-like_dom"/>
</dbReference>
<feature type="signal peptide" evidence="4">
    <location>
        <begin position="1"/>
        <end position="20"/>
    </location>
</feature>
<keyword evidence="7" id="KW-1185">Reference proteome</keyword>
<dbReference type="SMART" id="SM00254">
    <property type="entry name" value="ShKT"/>
    <property type="match status" value="3"/>
</dbReference>
<dbReference type="SUPFAM" id="SSF82895">
    <property type="entry name" value="TSP-1 type 1 repeat"/>
    <property type="match status" value="1"/>
</dbReference>
<dbReference type="SMART" id="SM00409">
    <property type="entry name" value="IG"/>
    <property type="match status" value="1"/>
</dbReference>
<dbReference type="InterPro" id="IPR056258">
    <property type="entry name" value="CILP-1/2_C"/>
</dbReference>
<dbReference type="CDD" id="cd00096">
    <property type="entry name" value="Ig"/>
    <property type="match status" value="1"/>
</dbReference>
<dbReference type="Pfam" id="PF13927">
    <property type="entry name" value="Ig_3"/>
    <property type="match status" value="1"/>
</dbReference>
<dbReference type="KEGG" id="cvn:111103227"/>
<dbReference type="Proteomes" id="UP000694844">
    <property type="component" value="Chromosome 7"/>
</dbReference>
<evidence type="ECO:0000259" key="6">
    <source>
        <dbReference type="PROSITE" id="PS51670"/>
    </source>
</evidence>
<dbReference type="InterPro" id="IPR039675">
    <property type="entry name" value="CILP1/CILP2"/>
</dbReference>
<dbReference type="Pfam" id="PF23599">
    <property type="entry name" value="CILP_C"/>
    <property type="match status" value="1"/>
</dbReference>
<dbReference type="InterPro" id="IPR003599">
    <property type="entry name" value="Ig_sub"/>
</dbReference>
<dbReference type="OrthoDB" id="6128994at2759"/>
<dbReference type="Gene3D" id="2.60.40.10">
    <property type="entry name" value="Immunoglobulins"/>
    <property type="match status" value="1"/>
</dbReference>
<sequence>MRSLILVYSVLFFQTSQSYGKDFIESCRDQSSSCAEMPNLCSSGEYSDWAKTYCPKFCGFCDDLIEGKTSTTTAENVDDCVDKIRNCFWYDNDLCFGANEMWARKNCPKRCGFCGNFENLCVDEISYCDKLSPSICTDKSYQSWSRMNCRKFCNLCADPSISKTTTTTAIPIIPDPLTVNEPRNGQWSYWDSWSACTVSCGGGVRSRNRSCTEPPPQNGGDDCVGDSIQSAICNTFMCPDCNRACPFRGTLSGDCSVCHCTNTIAFGTVKDENNMPLGDVGVYIQSRQWEPLTTTNAYGQYVTQGVCLMGESLVFKKEHFIESSGLPKMRNFTHWICDSTLNQTVPPTFYTNPKDKVRMVGQGVVFCCKAEGKPVPVKYTWIKDGKEISGGVNGELHMGNLQLSHSGLYSCRVETPAGISTSKEARLSVKPQGKDTCDGKPEDDFIDLPDGCYTEEMGKKLTRLNIGRCHKGQCITSILSNAVDCYDAWPKYCCTVNETKPLTINCSSFSYVISKTATCKCRECSTITQISGEVYGMQNGSQIPLKSGEIYIKGQLAGETNDNGFFSLTVSSDDKEIVLVVKNDVEQKFMDTMKSIRISEDSNTPIKIVAPLKPKPVLFNSNLGHTLSLSGNNRDAFSHLSFPSDSFVTEDGQPFNGIVRALVHFIDPRNMDDIESAYGSVSTIGEDGTELPLETYGMTNYVFNDEMGNTLKLNSPVKYSIDASKLNISLDDDGNSDIYSWYLDMKTGKWVKSNRFQLKAQQSGKRRLLSTPTLEVDLPPQQDIKIKETYTKLTSQKTVVAYTYYYTYYYRYHNGDRVGRRVETRTAYTTNVRYVQTRAEKNILNACVVAVKVYQDTSFQLPLRTPVTVTAITYNPLNKKFSGKDTQVTNENGIACLTIFCYQNVTLYAQQSQTPVDLITSNTHSLPESYARTNINKNTRVMFEAIESSYDTLAEKYSPVRFYNERSQCLHPIRDDYHFQFAPLVRPELFSPRIGEETLDNILSWYPDAKDKPERRSCFVKVRVTASTNFPVGLRLIANSYQGFQSAEPDVSKLYGTVETGAIPDLSVTPVNFKERAACIEFRCGGVAFDDKTLVRNLTTHIFIIPTDKTCQFVPRPENMDIYDLSSDLTKGVAFRATANRNYGPLYGIYIANGPKETARNMCYSGSTRVGNVMKTDESGTLGTFVCS</sequence>
<dbReference type="PANTHER" id="PTHR15031">
    <property type="entry name" value="CARTILAGE INTERMEDIATE LAYER PROTEIN CLIP"/>
    <property type="match status" value="1"/>
</dbReference>
<dbReference type="InterPro" id="IPR013783">
    <property type="entry name" value="Ig-like_fold"/>
</dbReference>
<proteinExistence type="predicted"/>
<dbReference type="SMART" id="SM00209">
    <property type="entry name" value="TSP1"/>
    <property type="match status" value="1"/>
</dbReference>
<gene>
    <name evidence="8" type="primary">LOC111103227</name>
</gene>
<evidence type="ECO:0000313" key="8">
    <source>
        <dbReference type="RefSeq" id="XP_022292022.1"/>
    </source>
</evidence>
<keyword evidence="4" id="KW-0732">Signal</keyword>
<dbReference type="InterPro" id="IPR000884">
    <property type="entry name" value="TSP1_rpt"/>
</dbReference>
<evidence type="ECO:0000259" key="5">
    <source>
        <dbReference type="PROSITE" id="PS50835"/>
    </source>
</evidence>
<evidence type="ECO:0000256" key="4">
    <source>
        <dbReference type="SAM" id="SignalP"/>
    </source>
</evidence>
<keyword evidence="1" id="KW-0677">Repeat</keyword>
<evidence type="ECO:0000256" key="2">
    <source>
        <dbReference type="ARBA" id="ARBA00023157"/>
    </source>
</evidence>
<dbReference type="AlphaFoldDB" id="A0A8B8AKE9"/>
<dbReference type="Pfam" id="PF23591">
    <property type="entry name" value="CILP"/>
    <property type="match status" value="1"/>
</dbReference>
<dbReference type="SMART" id="SM00408">
    <property type="entry name" value="IGc2"/>
    <property type="match status" value="1"/>
</dbReference>
<keyword evidence="2 3" id="KW-1015">Disulfide bond</keyword>
<feature type="disulfide bond" evidence="3">
    <location>
        <begin position="27"/>
        <end position="61"/>
    </location>
</feature>
<dbReference type="InterPro" id="IPR036383">
    <property type="entry name" value="TSP1_rpt_sf"/>
</dbReference>
<dbReference type="FunFam" id="2.20.100.10:FF:000007">
    <property type="entry name" value="Thrombospondin 1"/>
    <property type="match status" value="1"/>
</dbReference>
<comment type="caution">
    <text evidence="3">Lacks conserved residue(s) required for the propagation of feature annotation.</text>
</comment>
<protein>
    <submittedName>
        <fullName evidence="8">Cartilage intermediate layer protein 1-like</fullName>
    </submittedName>
</protein>
<dbReference type="PROSITE" id="PS50835">
    <property type="entry name" value="IG_LIKE"/>
    <property type="match status" value="1"/>
</dbReference>
<evidence type="ECO:0000256" key="1">
    <source>
        <dbReference type="ARBA" id="ARBA00022737"/>
    </source>
</evidence>
<accession>A0A8B8AKE9</accession>
<dbReference type="GeneID" id="111103227"/>
<feature type="domain" description="Ig-like" evidence="5">
    <location>
        <begin position="347"/>
        <end position="428"/>
    </location>
</feature>
<dbReference type="SUPFAM" id="SSF48726">
    <property type="entry name" value="Immunoglobulin"/>
    <property type="match status" value="1"/>
</dbReference>
<dbReference type="PROSITE" id="PS51670">
    <property type="entry name" value="SHKT"/>
    <property type="match status" value="1"/>
</dbReference>